<dbReference type="SUPFAM" id="SSF50129">
    <property type="entry name" value="GroES-like"/>
    <property type="match status" value="1"/>
</dbReference>
<evidence type="ECO:0000256" key="5">
    <source>
        <dbReference type="ARBA" id="ARBA00023002"/>
    </source>
</evidence>
<dbReference type="AlphaFoldDB" id="A0ABC9PEU5"/>
<evidence type="ECO:0000256" key="6">
    <source>
        <dbReference type="RuleBase" id="RU361277"/>
    </source>
</evidence>
<dbReference type="PROSITE" id="PS00059">
    <property type="entry name" value="ADH_ZINC"/>
    <property type="match status" value="1"/>
</dbReference>
<comment type="similarity">
    <text evidence="2 6">Belongs to the zinc-containing alcohol dehydrogenase family.</text>
</comment>
<evidence type="ECO:0000256" key="3">
    <source>
        <dbReference type="ARBA" id="ARBA00022723"/>
    </source>
</evidence>
<keyword evidence="4 6" id="KW-0862">Zinc</keyword>
<keyword evidence="5 8" id="KW-0560">Oxidoreductase</keyword>
<evidence type="ECO:0000256" key="1">
    <source>
        <dbReference type="ARBA" id="ARBA00001947"/>
    </source>
</evidence>
<evidence type="ECO:0000256" key="2">
    <source>
        <dbReference type="ARBA" id="ARBA00008072"/>
    </source>
</evidence>
<dbReference type="Gene3D" id="3.40.50.720">
    <property type="entry name" value="NAD(P)-binding Rossmann-like Domain"/>
    <property type="match status" value="1"/>
</dbReference>
<reference evidence="8 9" key="1">
    <citation type="submission" date="2011-01" db="EMBL/GenBank/DDBJ databases">
        <authorList>
            <person name="Muzny D."/>
            <person name="Qin X."/>
            <person name="Buhay C."/>
            <person name="Dugan-Rocha S."/>
            <person name="Ding Y."/>
            <person name="Chen G."/>
            <person name="Hawes A."/>
            <person name="Holder M."/>
            <person name="Jhangiani S."/>
            <person name="Johnson A."/>
            <person name="Khan Z."/>
            <person name="Li Z."/>
            <person name="Liu W."/>
            <person name="Liu X."/>
            <person name="Perez L."/>
            <person name="Shen H."/>
            <person name="Wang Q."/>
            <person name="Watt J."/>
            <person name="Xi L."/>
            <person name="Xin Y."/>
            <person name="Zhou J."/>
            <person name="Deng J."/>
            <person name="Jiang H."/>
            <person name="Liu Y."/>
            <person name="Qu J."/>
            <person name="Song X.-Z."/>
            <person name="Zhang L."/>
            <person name="Villasana D."/>
            <person name="Johnson A."/>
            <person name="Liu J."/>
            <person name="Liyanage D."/>
            <person name="Lorensuhewa L."/>
            <person name="Robinson T."/>
            <person name="Song A."/>
            <person name="Song B.-B."/>
            <person name="Dinh H."/>
            <person name="Thornton R."/>
            <person name="Coyle M."/>
            <person name="Francisco L."/>
            <person name="Jackson L."/>
            <person name="Javaid M."/>
            <person name="Korchina V."/>
            <person name="Kovar C."/>
            <person name="Mata R."/>
            <person name="Mathew T."/>
            <person name="Ngo R."/>
            <person name="Nguyen L."/>
            <person name="Nguyen N."/>
            <person name="Okwuonu G."/>
            <person name="Ongeri F."/>
            <person name="Pham C."/>
            <person name="Simmons D."/>
            <person name="Wilczek-Boney K."/>
            <person name="Hale W."/>
            <person name="Jakkamsetti A."/>
            <person name="Pham P."/>
            <person name="Ruth R."/>
            <person name="San Lucas F."/>
            <person name="Warren J."/>
            <person name="Zhang J."/>
            <person name="Zhao Z."/>
            <person name="Zhou C."/>
            <person name="Zhu D."/>
            <person name="Lee S."/>
            <person name="Bess C."/>
            <person name="Blankenburg K."/>
            <person name="Forbes L."/>
            <person name="Fu Q."/>
            <person name="Gubbala S."/>
            <person name="Hirani K."/>
            <person name="Jayaseelan J.C."/>
            <person name="Lara F."/>
            <person name="Munidasa M."/>
            <person name="Palculict T."/>
            <person name="Patil S."/>
            <person name="Pu L.-L."/>
            <person name="Saada N."/>
            <person name="Tang L."/>
            <person name="Weissenberger G."/>
            <person name="Zhu Y."/>
            <person name="Hemphill L."/>
            <person name="Shang Y."/>
            <person name="Youmans B."/>
            <person name="Ayvaz T."/>
            <person name="Ross M."/>
            <person name="Santibanez J."/>
            <person name="Aqrawi P."/>
            <person name="Gross S."/>
            <person name="Joshi V."/>
            <person name="Fowler G."/>
            <person name="Nazareth L."/>
            <person name="Reid J."/>
            <person name="Worley K."/>
            <person name="Petrosino J."/>
            <person name="Highlander S."/>
            <person name="Gibbs R."/>
        </authorList>
    </citation>
    <scope>NUCLEOTIDE SEQUENCE [LARGE SCALE GENOMIC DNA]</scope>
    <source>
        <strain evidence="8 9">SK405</strain>
    </source>
</reference>
<comment type="caution">
    <text evidence="8">The sequence shown here is derived from an EMBL/GenBank/DDBJ whole genome shotgun (WGS) entry which is preliminary data.</text>
</comment>
<dbReference type="GO" id="GO:0046872">
    <property type="term" value="F:metal ion binding"/>
    <property type="evidence" value="ECO:0007669"/>
    <property type="project" value="UniProtKB-KW"/>
</dbReference>
<accession>A0ABC9PEU5</accession>
<dbReference type="Proteomes" id="UP000003857">
    <property type="component" value="Unassembled WGS sequence"/>
</dbReference>
<dbReference type="InterPro" id="IPR036291">
    <property type="entry name" value="NAD(P)-bd_dom_sf"/>
</dbReference>
<dbReference type="EC" id="1.1.1.4" evidence="8"/>
<dbReference type="SUPFAM" id="SSF51735">
    <property type="entry name" value="NAD(P)-binding Rossmann-fold domains"/>
    <property type="match status" value="1"/>
</dbReference>
<dbReference type="InterPro" id="IPR002328">
    <property type="entry name" value="ADH_Zn_CS"/>
</dbReference>
<proteinExistence type="inferred from homology"/>
<organism evidence="8 9">
    <name type="scientific">Streptococcus sanguinis SK405</name>
    <dbReference type="NCBI Taxonomy" id="888817"/>
    <lineage>
        <taxon>Bacteria</taxon>
        <taxon>Bacillati</taxon>
        <taxon>Bacillota</taxon>
        <taxon>Bacilli</taxon>
        <taxon>Lactobacillales</taxon>
        <taxon>Streptococcaceae</taxon>
        <taxon>Streptococcus</taxon>
    </lineage>
</organism>
<dbReference type="PANTHER" id="PTHR43161:SF26">
    <property type="entry name" value="GALACTITOL 1-PHOSPHATE 5-DEHYDROGENASE"/>
    <property type="match status" value="1"/>
</dbReference>
<comment type="cofactor">
    <cofactor evidence="1 6">
        <name>Zn(2+)</name>
        <dbReference type="ChEBI" id="CHEBI:29105"/>
    </cofactor>
</comment>
<dbReference type="CDD" id="cd08233">
    <property type="entry name" value="butanediol_DH_like"/>
    <property type="match status" value="1"/>
</dbReference>
<dbReference type="Gene3D" id="3.90.180.10">
    <property type="entry name" value="Medium-chain alcohol dehydrogenases, catalytic domain"/>
    <property type="match status" value="1"/>
</dbReference>
<name>A0ABC9PEU5_STRSA</name>
<dbReference type="GO" id="GO:0000721">
    <property type="term" value="F:(R,R)-butanediol dehydrogenase activity"/>
    <property type="evidence" value="ECO:0007669"/>
    <property type="project" value="UniProtKB-EC"/>
</dbReference>
<dbReference type="Pfam" id="PF00107">
    <property type="entry name" value="ADH_zinc_N"/>
    <property type="match status" value="1"/>
</dbReference>
<dbReference type="InterPro" id="IPR011032">
    <property type="entry name" value="GroES-like_sf"/>
</dbReference>
<dbReference type="Pfam" id="PF08240">
    <property type="entry name" value="ADH_N"/>
    <property type="match status" value="1"/>
</dbReference>
<dbReference type="InterPro" id="IPR020843">
    <property type="entry name" value="ER"/>
</dbReference>
<dbReference type="SMART" id="SM00829">
    <property type="entry name" value="PKS_ER"/>
    <property type="match status" value="1"/>
</dbReference>
<evidence type="ECO:0000259" key="7">
    <source>
        <dbReference type="SMART" id="SM00829"/>
    </source>
</evidence>
<gene>
    <name evidence="8" type="primary">adhB2</name>
    <name evidence="8" type="ORF">HMPREF9390_1198</name>
</gene>
<evidence type="ECO:0000313" key="9">
    <source>
        <dbReference type="Proteomes" id="UP000003857"/>
    </source>
</evidence>
<dbReference type="InterPro" id="IPR013154">
    <property type="entry name" value="ADH-like_N"/>
</dbReference>
<keyword evidence="3 6" id="KW-0479">Metal-binding</keyword>
<protein>
    <submittedName>
        <fullName evidence="8">Chlorophyll synthesis pathway protein BchC</fullName>
        <ecNumber evidence="8">1.1.1.4</ecNumber>
    </submittedName>
</protein>
<dbReference type="PANTHER" id="PTHR43161">
    <property type="entry name" value="SORBITOL DEHYDROGENASE"/>
    <property type="match status" value="1"/>
</dbReference>
<dbReference type="InterPro" id="IPR013149">
    <property type="entry name" value="ADH-like_C"/>
</dbReference>
<dbReference type="EMBL" id="AEWZ01000002">
    <property type="protein sequence ID" value="EGC25409.1"/>
    <property type="molecule type" value="Genomic_DNA"/>
</dbReference>
<feature type="domain" description="Enoyl reductase (ER)" evidence="7">
    <location>
        <begin position="13"/>
        <end position="347"/>
    </location>
</feature>
<sequence length="350" mass="37796">MFMAKMNAARWYGAKDVRIEEVDVPEVKPHQVKIAVKFTGICGTDLHEYLDGPIFIPTETEHVYSGQKAPVTLGHEFAGEIVEVGSAVTRVKVGDRVTVEPILAKHNLVGDYNLDPNLNFVGLAADGGFAKYCVLDGDIVHKVPDSLSYEQAALTEPAAVAVYAVRQSALKTGDTAVVFGLGPIGLLIVEALRAAGASKIYGVELSPERQAKAEELGAIIVRPEEGEDVVAAIQRLTGGGADVSYEVTGVPVVLGHALAAVHKAGECMVVSIWEREANINPNEFAIQEKSLKGIIAYRHIFPKVLELMEQGYFSADKLVTKKIKLEDIVQEGFIELTQDKAQIKILVSPE</sequence>
<evidence type="ECO:0000256" key="4">
    <source>
        <dbReference type="ARBA" id="ARBA00022833"/>
    </source>
</evidence>
<evidence type="ECO:0000313" key="8">
    <source>
        <dbReference type="EMBL" id="EGC25409.1"/>
    </source>
</evidence>